<dbReference type="EMBL" id="AGNL01015509">
    <property type="protein sequence ID" value="EJK65754.1"/>
    <property type="molecule type" value="Genomic_DNA"/>
</dbReference>
<keyword evidence="1" id="KW-0812">Transmembrane</keyword>
<keyword evidence="3" id="KW-1185">Reference proteome</keyword>
<comment type="caution">
    <text evidence="2">The sequence shown here is derived from an EMBL/GenBank/DDBJ whole genome shotgun (WGS) entry which is preliminary data.</text>
</comment>
<evidence type="ECO:0000313" key="3">
    <source>
        <dbReference type="Proteomes" id="UP000266841"/>
    </source>
</evidence>
<proteinExistence type="predicted"/>
<reference evidence="2 3" key="1">
    <citation type="journal article" date="2012" name="Genome Biol.">
        <title>Genome and low-iron response of an oceanic diatom adapted to chronic iron limitation.</title>
        <authorList>
            <person name="Lommer M."/>
            <person name="Specht M."/>
            <person name="Roy A.S."/>
            <person name="Kraemer L."/>
            <person name="Andreson R."/>
            <person name="Gutowska M.A."/>
            <person name="Wolf J."/>
            <person name="Bergner S.V."/>
            <person name="Schilhabel M.B."/>
            <person name="Klostermeier U.C."/>
            <person name="Beiko R.G."/>
            <person name="Rosenstiel P."/>
            <person name="Hippler M."/>
            <person name="Laroche J."/>
        </authorList>
    </citation>
    <scope>NUCLEOTIDE SEQUENCE [LARGE SCALE GENOMIC DNA]</scope>
    <source>
        <strain evidence="2 3">CCMP1005</strain>
    </source>
</reference>
<protein>
    <submittedName>
        <fullName evidence="2">Uncharacterized protein</fullName>
    </submittedName>
</protein>
<dbReference type="Proteomes" id="UP000266841">
    <property type="component" value="Unassembled WGS sequence"/>
</dbReference>
<sequence>MADLCSREFSLFDGVFIASLMFTFGLSLYARSQRNFEDDLPRGQKVFMCCSAVKVTIGILLGTVLYPRDCDGTDTLLYPIVTIIVGVFWLLRGLQFRSKAAAQAQGGRTAMESNGTGDAEGYDVETGVVMGSVVEKREIS</sequence>
<gene>
    <name evidence="2" type="ORF">THAOC_13358</name>
</gene>
<feature type="transmembrane region" description="Helical" evidence="1">
    <location>
        <begin position="76"/>
        <end position="94"/>
    </location>
</feature>
<feature type="transmembrane region" description="Helical" evidence="1">
    <location>
        <begin position="46"/>
        <end position="64"/>
    </location>
</feature>
<accession>K0SLB9</accession>
<name>K0SLB9_THAOC</name>
<evidence type="ECO:0000256" key="1">
    <source>
        <dbReference type="SAM" id="Phobius"/>
    </source>
</evidence>
<keyword evidence="1" id="KW-1133">Transmembrane helix</keyword>
<dbReference type="AlphaFoldDB" id="K0SLB9"/>
<organism evidence="2 3">
    <name type="scientific">Thalassiosira oceanica</name>
    <name type="common">Marine diatom</name>
    <dbReference type="NCBI Taxonomy" id="159749"/>
    <lineage>
        <taxon>Eukaryota</taxon>
        <taxon>Sar</taxon>
        <taxon>Stramenopiles</taxon>
        <taxon>Ochrophyta</taxon>
        <taxon>Bacillariophyta</taxon>
        <taxon>Coscinodiscophyceae</taxon>
        <taxon>Thalassiosirophycidae</taxon>
        <taxon>Thalassiosirales</taxon>
        <taxon>Thalassiosiraceae</taxon>
        <taxon>Thalassiosira</taxon>
    </lineage>
</organism>
<feature type="transmembrane region" description="Helical" evidence="1">
    <location>
        <begin position="12"/>
        <end position="30"/>
    </location>
</feature>
<evidence type="ECO:0000313" key="2">
    <source>
        <dbReference type="EMBL" id="EJK65754.1"/>
    </source>
</evidence>
<keyword evidence="1" id="KW-0472">Membrane</keyword>